<proteinExistence type="predicted"/>
<dbReference type="InterPro" id="IPR043733">
    <property type="entry name" value="DUF5677"/>
</dbReference>
<protein>
    <submittedName>
        <fullName evidence="1">Uncharacterized protein</fullName>
    </submittedName>
</protein>
<dbReference type="EMBL" id="CP034298">
    <property type="protein sequence ID" value="QHH09409.1"/>
    <property type="molecule type" value="Genomic_DNA"/>
</dbReference>
<name>A0A7Z2MS40_VIBPH</name>
<dbReference type="Pfam" id="PF18928">
    <property type="entry name" value="DUF5677"/>
    <property type="match status" value="1"/>
</dbReference>
<dbReference type="Proteomes" id="UP000464718">
    <property type="component" value="Chromosome i"/>
</dbReference>
<evidence type="ECO:0000313" key="2">
    <source>
        <dbReference type="EMBL" id="QHH09409.1"/>
    </source>
</evidence>
<reference evidence="2 3" key="2">
    <citation type="submission" date="2018-12" db="EMBL/GenBank/DDBJ databases">
        <title>Genomic insights into the evolutionary origins and pathogenicity of five Vibrio parahaemolyticus strains isolated from the shrimp with acute hepatopancreatic necrosis disease (AHPND).</title>
        <authorList>
            <person name="Yang Q."/>
            <person name="Dong X."/>
            <person name="Xie G."/>
            <person name="Fu S."/>
            <person name="Zou P."/>
            <person name="Sun J."/>
            <person name="Wang Y."/>
            <person name="Huang J."/>
        </authorList>
    </citation>
    <scope>NUCLEOTIDE SEQUENCE [LARGE SCALE GENOMIC DNA]</scope>
    <source>
        <strain evidence="2 3">20160303005-1</strain>
    </source>
</reference>
<evidence type="ECO:0000313" key="1">
    <source>
        <dbReference type="EMBL" id="HAS6678138.1"/>
    </source>
</evidence>
<dbReference type="AlphaFoldDB" id="A0A7Z2MS40"/>
<dbReference type="Proteomes" id="UP000856022">
    <property type="component" value="Unassembled WGS sequence"/>
</dbReference>
<dbReference type="RefSeq" id="WP_114867558.1">
    <property type="nucleotide sequence ID" value="NZ_CP034298.1"/>
</dbReference>
<gene>
    <name evidence="2" type="ORF">EHC69_08460</name>
    <name evidence="1" type="ORF">I7278_15080</name>
</gene>
<reference evidence="1" key="1">
    <citation type="journal article" date="2018" name="Genome Biol.">
        <title>SKESA: strategic k-mer extension for scrupulous assemblies.</title>
        <authorList>
            <person name="Souvorov A."/>
            <person name="Agarwala R."/>
            <person name="Lipman D.J."/>
        </authorList>
    </citation>
    <scope>NUCLEOTIDE SEQUENCE</scope>
    <source>
        <strain evidence="1">1930</strain>
    </source>
</reference>
<sequence>MTVGYKFGDIQHRIDKLGEGFDDISNEKLVEISKSFAKPMLKSHLKSSPQNYKVTLQKRREFESVNVEKWEQAFSLFDSFIQLAFEVVSEYRKYNEALAEKAEDHQFIALIQLHAKAILVAREVQALVSAGFADGALARWRTAHELAVCASVISLSKESGLRFLLSEHVKNAKGMRCYEHYHKRLNHAPFNKERWEANLLQESEALAILGKDYARKGDYEWARPLATDNGIRINERITLKTLEEIVGLDHYRPYFSWACEKNHAPSKVNYANLGTSFNEQNPLFLVGASSFGHLEPINCTSLSLFFTTIACLVPYPNIDTIAFNHVLADFVKQVSQACIESQ</sequence>
<dbReference type="EMBL" id="DACQKT010000006">
    <property type="protein sequence ID" value="HAS6678138.1"/>
    <property type="molecule type" value="Genomic_DNA"/>
</dbReference>
<evidence type="ECO:0000313" key="3">
    <source>
        <dbReference type="Proteomes" id="UP000464718"/>
    </source>
</evidence>
<accession>A0A7Z2MS40</accession>
<organism evidence="1">
    <name type="scientific">Vibrio parahaemolyticus</name>
    <dbReference type="NCBI Taxonomy" id="670"/>
    <lineage>
        <taxon>Bacteria</taxon>
        <taxon>Pseudomonadati</taxon>
        <taxon>Pseudomonadota</taxon>
        <taxon>Gammaproteobacteria</taxon>
        <taxon>Vibrionales</taxon>
        <taxon>Vibrionaceae</taxon>
        <taxon>Vibrio</taxon>
    </lineage>
</organism>
<reference evidence="1" key="3">
    <citation type="submission" date="2019-12" db="EMBL/GenBank/DDBJ databases">
        <authorList>
            <consortium name="NCBI Pathogen Detection Project"/>
        </authorList>
    </citation>
    <scope>NUCLEOTIDE SEQUENCE</scope>
    <source>
        <strain evidence="1">1930</strain>
    </source>
</reference>